<evidence type="ECO:0000313" key="12">
    <source>
        <dbReference type="EMBL" id="MBB4926912.1"/>
    </source>
</evidence>
<evidence type="ECO:0000256" key="2">
    <source>
        <dbReference type="ARBA" id="ARBA00022448"/>
    </source>
</evidence>
<evidence type="ECO:0000256" key="6">
    <source>
        <dbReference type="ARBA" id="ARBA00022840"/>
    </source>
</evidence>
<name>A0A7W7R7L4_KITKI</name>
<accession>A0A7W7R7L4</accession>
<evidence type="ECO:0000259" key="11">
    <source>
        <dbReference type="PROSITE" id="PS50893"/>
    </source>
</evidence>
<feature type="domain" description="ABC transporter" evidence="11">
    <location>
        <begin position="320"/>
        <end position="563"/>
    </location>
</feature>
<reference evidence="12 13" key="1">
    <citation type="submission" date="2020-08" db="EMBL/GenBank/DDBJ databases">
        <title>Sequencing the genomes of 1000 actinobacteria strains.</title>
        <authorList>
            <person name="Klenk H.-P."/>
        </authorList>
    </citation>
    <scope>NUCLEOTIDE SEQUENCE [LARGE SCALE GENOMIC DNA]</scope>
    <source>
        <strain evidence="12 13">DSM 41654</strain>
    </source>
</reference>
<dbReference type="SUPFAM" id="SSF52540">
    <property type="entry name" value="P-loop containing nucleoside triphosphate hydrolases"/>
    <property type="match status" value="1"/>
</dbReference>
<evidence type="ECO:0000256" key="8">
    <source>
        <dbReference type="ARBA" id="ARBA00023136"/>
    </source>
</evidence>
<dbReference type="InterPro" id="IPR039421">
    <property type="entry name" value="Type_1_exporter"/>
</dbReference>
<comment type="similarity">
    <text evidence="9">Belongs to the ABC transporter superfamily. Lipid exporter (TC 3.A.1.106) family.</text>
</comment>
<dbReference type="PROSITE" id="PS00211">
    <property type="entry name" value="ABC_TRANSPORTER_1"/>
    <property type="match status" value="1"/>
</dbReference>
<organism evidence="12 13">
    <name type="scientific">Kitasatospora kifunensis</name>
    <name type="common">Streptomyces kifunensis</name>
    <dbReference type="NCBI Taxonomy" id="58351"/>
    <lineage>
        <taxon>Bacteria</taxon>
        <taxon>Bacillati</taxon>
        <taxon>Actinomycetota</taxon>
        <taxon>Actinomycetes</taxon>
        <taxon>Kitasatosporales</taxon>
        <taxon>Streptomycetaceae</taxon>
        <taxon>Kitasatospora</taxon>
    </lineage>
</organism>
<keyword evidence="5" id="KW-0547">Nucleotide-binding</keyword>
<dbReference type="SMART" id="SM00382">
    <property type="entry name" value="AAA"/>
    <property type="match status" value="1"/>
</dbReference>
<dbReference type="InterPro" id="IPR017871">
    <property type="entry name" value="ABC_transporter-like_CS"/>
</dbReference>
<feature type="transmembrane region" description="Helical" evidence="10">
    <location>
        <begin position="230"/>
        <end position="250"/>
    </location>
</feature>
<dbReference type="GO" id="GO:0016887">
    <property type="term" value="F:ATP hydrolysis activity"/>
    <property type="evidence" value="ECO:0007669"/>
    <property type="project" value="InterPro"/>
</dbReference>
<evidence type="ECO:0000256" key="4">
    <source>
        <dbReference type="ARBA" id="ARBA00022692"/>
    </source>
</evidence>
<dbReference type="AlphaFoldDB" id="A0A7W7R7L4"/>
<keyword evidence="2" id="KW-0813">Transport</keyword>
<evidence type="ECO:0000256" key="1">
    <source>
        <dbReference type="ARBA" id="ARBA00004651"/>
    </source>
</evidence>
<keyword evidence="6 12" id="KW-0067">ATP-binding</keyword>
<feature type="transmembrane region" description="Helical" evidence="10">
    <location>
        <begin position="33"/>
        <end position="60"/>
    </location>
</feature>
<dbReference type="Proteomes" id="UP000540506">
    <property type="component" value="Unassembled WGS sequence"/>
</dbReference>
<evidence type="ECO:0000313" key="13">
    <source>
        <dbReference type="Proteomes" id="UP000540506"/>
    </source>
</evidence>
<dbReference type="PANTHER" id="PTHR24221:SF646">
    <property type="entry name" value="HAEMOLYSIN SECRETION ATP-BINDING PROTEIN"/>
    <property type="match status" value="1"/>
</dbReference>
<comment type="caution">
    <text evidence="12">The sequence shown here is derived from an EMBL/GenBank/DDBJ whole genome shotgun (WGS) entry which is preliminary data.</text>
</comment>
<keyword evidence="8 10" id="KW-0472">Membrane</keyword>
<proteinExistence type="inferred from homology"/>
<keyword evidence="3" id="KW-1003">Cell membrane</keyword>
<dbReference type="PROSITE" id="PS50893">
    <property type="entry name" value="ABC_TRANSPORTER_2"/>
    <property type="match status" value="1"/>
</dbReference>
<evidence type="ECO:0000256" key="5">
    <source>
        <dbReference type="ARBA" id="ARBA00022741"/>
    </source>
</evidence>
<dbReference type="GO" id="GO:0034040">
    <property type="term" value="F:ATPase-coupled lipid transmembrane transporter activity"/>
    <property type="evidence" value="ECO:0007669"/>
    <property type="project" value="TreeGrafter"/>
</dbReference>
<dbReference type="Pfam" id="PF00005">
    <property type="entry name" value="ABC_tran"/>
    <property type="match status" value="1"/>
</dbReference>
<keyword evidence="4 10" id="KW-0812">Transmembrane</keyword>
<dbReference type="InterPro" id="IPR027417">
    <property type="entry name" value="P-loop_NTPase"/>
</dbReference>
<gene>
    <name evidence="12" type="ORF">FHR34_005905</name>
</gene>
<evidence type="ECO:0000256" key="7">
    <source>
        <dbReference type="ARBA" id="ARBA00022989"/>
    </source>
</evidence>
<dbReference type="GO" id="GO:0005524">
    <property type="term" value="F:ATP binding"/>
    <property type="evidence" value="ECO:0007669"/>
    <property type="project" value="UniProtKB-KW"/>
</dbReference>
<dbReference type="InterPro" id="IPR003593">
    <property type="entry name" value="AAA+_ATPase"/>
</dbReference>
<dbReference type="Gene3D" id="3.40.50.300">
    <property type="entry name" value="P-loop containing nucleotide triphosphate hydrolases"/>
    <property type="match status" value="1"/>
</dbReference>
<protein>
    <submittedName>
        <fullName evidence="12">ATP-binding cassette subfamily B protein</fullName>
    </submittedName>
</protein>
<evidence type="ECO:0000256" key="3">
    <source>
        <dbReference type="ARBA" id="ARBA00022475"/>
    </source>
</evidence>
<dbReference type="GO" id="GO:0005886">
    <property type="term" value="C:plasma membrane"/>
    <property type="evidence" value="ECO:0007669"/>
    <property type="project" value="UniProtKB-SubCell"/>
</dbReference>
<dbReference type="EMBL" id="JACHJV010000001">
    <property type="protein sequence ID" value="MBB4926912.1"/>
    <property type="molecule type" value="Genomic_DNA"/>
</dbReference>
<keyword evidence="7 10" id="KW-1133">Transmembrane helix</keyword>
<keyword evidence="13" id="KW-1185">Reference proteome</keyword>
<dbReference type="InterPro" id="IPR003439">
    <property type="entry name" value="ABC_transporter-like_ATP-bd"/>
</dbReference>
<comment type="subcellular location">
    <subcellularLocation>
        <location evidence="1">Cell membrane</location>
        <topology evidence="1">Multi-pass membrane protein</topology>
    </subcellularLocation>
</comment>
<dbReference type="FunFam" id="3.40.50.300:FF:000299">
    <property type="entry name" value="ABC transporter ATP-binding protein/permease"/>
    <property type="match status" value="1"/>
</dbReference>
<sequence>MARTVLPTLTGLVTGLLVSRLVSAPHDRSTLVLLVMAVCSLVLATQAVDAIGSVLGFSVSRRVDSWHRSRLVELMARPQGIEHLEDPAVQEDLASAVLKGLPGWVSYTFGTAAVGQITIVARTMGACIAAAVLARFSWELAVSLLLVVQFTRLSSRREWLAQHAVVRELASATRRANYWADVSTMPWAAKELRVFGLTAWAIGRFRALMTARTARMAAVRWRLLRRTNRMFVLLTVSVAGGLGVLAAAAASGRISTGSLAVYLGAFWGVVAANGMDVESFDVEFAGLPTLAAVDRLRARVGGPAIEGIAGAPGDARPPVVRFETVEFHYPDSSRPVLNGFDLEITPGELIALVGVNGAGKTTLTKLLTGMYQPTGGRITVDGQALSTLELSAWHEQIAVVLQEFVHYDLSIRDNVVLGAPRRDTAPSLLESVARQAGITDLVQRAPLGWDTPLARAYSEGIELSGGQWQRIALARALYAVAQGARLLVLDEPTAHLDVRAELDTFTRIADAARGASVLLISHRLSTVRRADKIVLLDGGRVVEMGRHDELVARGGAYAQMFAAQADRFGDLDLDIEAAAP</sequence>
<dbReference type="PANTHER" id="PTHR24221">
    <property type="entry name" value="ATP-BINDING CASSETTE SUB-FAMILY B"/>
    <property type="match status" value="1"/>
</dbReference>
<evidence type="ECO:0000256" key="9">
    <source>
        <dbReference type="ARBA" id="ARBA00061644"/>
    </source>
</evidence>
<evidence type="ECO:0000256" key="10">
    <source>
        <dbReference type="SAM" id="Phobius"/>
    </source>
</evidence>